<dbReference type="STRING" id="47427.A0A2H3DS61"/>
<dbReference type="GO" id="GO:0005975">
    <property type="term" value="P:carbohydrate metabolic process"/>
    <property type="evidence" value="ECO:0007669"/>
    <property type="project" value="InterPro"/>
</dbReference>
<evidence type="ECO:0000313" key="2">
    <source>
        <dbReference type="EMBL" id="PBK94292.1"/>
    </source>
</evidence>
<protein>
    <recommendedName>
        <fullName evidence="1">Xylulose 5-phosphate/Fructose 6-phosphate phosphoketolase C-terminal domain-containing protein</fullName>
    </recommendedName>
</protein>
<dbReference type="Pfam" id="PF09363">
    <property type="entry name" value="XFP_C"/>
    <property type="match status" value="1"/>
</dbReference>
<accession>A0A2H3DS61</accession>
<dbReference type="EMBL" id="KZ293654">
    <property type="protein sequence ID" value="PBK94292.1"/>
    <property type="molecule type" value="Genomic_DNA"/>
</dbReference>
<dbReference type="GO" id="GO:0016832">
    <property type="term" value="F:aldehyde-lyase activity"/>
    <property type="evidence" value="ECO:0007669"/>
    <property type="project" value="InterPro"/>
</dbReference>
<dbReference type="OrthoDB" id="10647390at2759"/>
<dbReference type="Gene3D" id="3.40.50.920">
    <property type="match status" value="1"/>
</dbReference>
<dbReference type="AlphaFoldDB" id="A0A2H3DS61"/>
<organism evidence="2 3">
    <name type="scientific">Armillaria gallica</name>
    <name type="common">Bulbous honey fungus</name>
    <name type="synonym">Armillaria bulbosa</name>
    <dbReference type="NCBI Taxonomy" id="47427"/>
    <lineage>
        <taxon>Eukaryota</taxon>
        <taxon>Fungi</taxon>
        <taxon>Dikarya</taxon>
        <taxon>Basidiomycota</taxon>
        <taxon>Agaricomycotina</taxon>
        <taxon>Agaricomycetes</taxon>
        <taxon>Agaricomycetidae</taxon>
        <taxon>Agaricales</taxon>
        <taxon>Marasmiineae</taxon>
        <taxon>Physalacriaceae</taxon>
        <taxon>Armillaria</taxon>
    </lineage>
</organism>
<keyword evidence="3" id="KW-1185">Reference proteome</keyword>
<dbReference type="Proteomes" id="UP000217790">
    <property type="component" value="Unassembled WGS sequence"/>
</dbReference>
<feature type="domain" description="Xylulose 5-phosphate/Fructose 6-phosphate phosphoketolase C-terminal" evidence="1">
    <location>
        <begin position="16"/>
        <end position="66"/>
    </location>
</feature>
<dbReference type="InterPro" id="IPR009014">
    <property type="entry name" value="Transketo_C/PFOR_II"/>
</dbReference>
<dbReference type="InterPro" id="IPR018969">
    <property type="entry name" value="Xul5P/Fru6P_PKetolase_C"/>
</dbReference>
<sequence length="108" mass="11745">MYASSVNKKLSGFRISPGEADHHCVTSVWNFTSVDDGVSPDVVLTGIGVEVTFEVSAAAALLRQYDDLLRQSLKNPSLSTHQASSRTICQYSMDEKVGAFEDGREGFN</sequence>
<reference evidence="3" key="1">
    <citation type="journal article" date="2017" name="Nat. Ecol. Evol.">
        <title>Genome expansion and lineage-specific genetic innovations in the forest pathogenic fungi Armillaria.</title>
        <authorList>
            <person name="Sipos G."/>
            <person name="Prasanna A.N."/>
            <person name="Walter M.C."/>
            <person name="O'Connor E."/>
            <person name="Balint B."/>
            <person name="Krizsan K."/>
            <person name="Kiss B."/>
            <person name="Hess J."/>
            <person name="Varga T."/>
            <person name="Slot J."/>
            <person name="Riley R."/>
            <person name="Boka B."/>
            <person name="Rigling D."/>
            <person name="Barry K."/>
            <person name="Lee J."/>
            <person name="Mihaltcheva S."/>
            <person name="LaButti K."/>
            <person name="Lipzen A."/>
            <person name="Waldron R."/>
            <person name="Moloney N.M."/>
            <person name="Sperisen C."/>
            <person name="Kredics L."/>
            <person name="Vagvoelgyi C."/>
            <person name="Patrignani A."/>
            <person name="Fitzpatrick D."/>
            <person name="Nagy I."/>
            <person name="Doyle S."/>
            <person name="Anderson J.B."/>
            <person name="Grigoriev I.V."/>
            <person name="Gueldener U."/>
            <person name="Muensterkoetter M."/>
            <person name="Nagy L.G."/>
        </authorList>
    </citation>
    <scope>NUCLEOTIDE SEQUENCE [LARGE SCALE GENOMIC DNA]</scope>
    <source>
        <strain evidence="3">Ar21-2</strain>
    </source>
</reference>
<evidence type="ECO:0000313" key="3">
    <source>
        <dbReference type="Proteomes" id="UP000217790"/>
    </source>
</evidence>
<evidence type="ECO:0000259" key="1">
    <source>
        <dbReference type="Pfam" id="PF09363"/>
    </source>
</evidence>
<name>A0A2H3DS61_ARMGA</name>
<proteinExistence type="predicted"/>
<gene>
    <name evidence="2" type="ORF">ARMGADRAFT_1098958</name>
</gene>
<dbReference type="InParanoid" id="A0A2H3DS61"/>